<evidence type="ECO:0000256" key="3">
    <source>
        <dbReference type="ARBA" id="ARBA00023015"/>
    </source>
</evidence>
<feature type="domain" description="HTH gntR-type" evidence="6">
    <location>
        <begin position="11"/>
        <end position="79"/>
    </location>
</feature>
<dbReference type="Pfam" id="PF00392">
    <property type="entry name" value="GntR"/>
    <property type="match status" value="1"/>
</dbReference>
<dbReference type="RefSeq" id="WP_181338440.1">
    <property type="nucleotide sequence ID" value="NZ_JAAKDE010000001.1"/>
</dbReference>
<dbReference type="CDD" id="cd07377">
    <property type="entry name" value="WHTH_GntR"/>
    <property type="match status" value="1"/>
</dbReference>
<sequence>MFTDFKYTADRPAYLQLKEYLKEQILSGLIQAGERLPATRELASTIRLGRNTVIQAYQDLEEEGFIETVPGQGSFVSAVVVEAGTTTRIPWDQLTTPYAASAVQLDIEKSELKWERGMISFKSIAPDGNLFPTEDFKRAFLHRFALEGEKLLNYGYAQGYRPLLEYLANYLKQKGVDPEGKAILVTNGFTEGLNVVLAGICAPGDGIVTENPTHNTALKIFKLRNLKVYGIPMTPDGIDVDALAATLAAKPVKAGFLIPSYHNPTGLVMPPAKRQAVLEVFARHRVPIIEDGFNEELRYSGAHVAPLLALAGKGNNVVYIGSFSKILFPGLRLGWVVADRALIATLESIKRSMNIHTSFLDQALLYEYLQNGSFEKYLRRARKVYRQRHEAAIRLASALIPHRRIWGEGGLHIFVELAPQINARAVLAACYRRGVLFMPGDLFYTDGGGANTLRLGIGRVTEEEMAQGFKIIGEVVSMLEGEKSASI</sequence>
<protein>
    <submittedName>
        <fullName evidence="7">PLP-dependent aminotransferase family protein</fullName>
    </submittedName>
</protein>
<dbReference type="EMBL" id="JAAKDE010000001">
    <property type="protein sequence ID" value="MBA2131999.1"/>
    <property type="molecule type" value="Genomic_DNA"/>
</dbReference>
<keyword evidence="7" id="KW-0032">Aminotransferase</keyword>
<keyword evidence="4" id="KW-0238">DNA-binding</keyword>
<dbReference type="PANTHER" id="PTHR46577">
    <property type="entry name" value="HTH-TYPE TRANSCRIPTIONAL REGULATORY PROTEIN GABR"/>
    <property type="match status" value="1"/>
</dbReference>
<dbReference type="Pfam" id="PF00155">
    <property type="entry name" value="Aminotran_1_2"/>
    <property type="match status" value="1"/>
</dbReference>
<gene>
    <name evidence="7" type="ORF">G5B42_00275</name>
</gene>
<dbReference type="GO" id="GO:0003677">
    <property type="term" value="F:DNA binding"/>
    <property type="evidence" value="ECO:0007669"/>
    <property type="project" value="UniProtKB-KW"/>
</dbReference>
<accession>A0A8J6I0F2</accession>
<dbReference type="InterPro" id="IPR015421">
    <property type="entry name" value="PyrdxlP-dep_Trfase_major"/>
</dbReference>
<dbReference type="InterPro" id="IPR015422">
    <property type="entry name" value="PyrdxlP-dep_Trfase_small"/>
</dbReference>
<keyword evidence="3" id="KW-0805">Transcription regulation</keyword>
<dbReference type="InterPro" id="IPR036388">
    <property type="entry name" value="WH-like_DNA-bd_sf"/>
</dbReference>
<keyword evidence="5" id="KW-0804">Transcription</keyword>
<dbReference type="InterPro" id="IPR004839">
    <property type="entry name" value="Aminotransferase_I/II_large"/>
</dbReference>
<dbReference type="SMART" id="SM00345">
    <property type="entry name" value="HTH_GNTR"/>
    <property type="match status" value="1"/>
</dbReference>
<keyword evidence="8" id="KW-1185">Reference proteome</keyword>
<dbReference type="SUPFAM" id="SSF53383">
    <property type="entry name" value="PLP-dependent transferases"/>
    <property type="match status" value="1"/>
</dbReference>
<reference evidence="7" key="1">
    <citation type="submission" date="2020-06" db="EMBL/GenBank/DDBJ databases">
        <title>Novel chitinolytic bacterium.</title>
        <authorList>
            <person name="Ungkulpasvich U."/>
            <person name="Kosugi A."/>
            <person name="Uke A."/>
        </authorList>
    </citation>
    <scope>NUCLEOTIDE SEQUENCE</scope>
    <source>
        <strain evidence="7">UUS1-1</strain>
    </source>
</reference>
<evidence type="ECO:0000256" key="1">
    <source>
        <dbReference type="ARBA" id="ARBA00005384"/>
    </source>
</evidence>
<dbReference type="GO" id="GO:0008483">
    <property type="term" value="F:transaminase activity"/>
    <property type="evidence" value="ECO:0007669"/>
    <property type="project" value="UniProtKB-KW"/>
</dbReference>
<dbReference type="GO" id="GO:0003700">
    <property type="term" value="F:DNA-binding transcription factor activity"/>
    <property type="evidence" value="ECO:0007669"/>
    <property type="project" value="InterPro"/>
</dbReference>
<keyword evidence="7" id="KW-0808">Transferase</keyword>
<comment type="similarity">
    <text evidence="1">In the C-terminal section; belongs to the class-I pyridoxal-phosphate-dependent aminotransferase family.</text>
</comment>
<dbReference type="AlphaFoldDB" id="A0A8J6I0F2"/>
<dbReference type="InterPro" id="IPR015424">
    <property type="entry name" value="PyrdxlP-dep_Trfase"/>
</dbReference>
<evidence type="ECO:0000256" key="4">
    <source>
        <dbReference type="ARBA" id="ARBA00023125"/>
    </source>
</evidence>
<dbReference type="Gene3D" id="3.90.1150.10">
    <property type="entry name" value="Aspartate Aminotransferase, domain 1"/>
    <property type="match status" value="1"/>
</dbReference>
<evidence type="ECO:0000256" key="2">
    <source>
        <dbReference type="ARBA" id="ARBA00022898"/>
    </source>
</evidence>
<evidence type="ECO:0000256" key="5">
    <source>
        <dbReference type="ARBA" id="ARBA00023163"/>
    </source>
</evidence>
<dbReference type="PRINTS" id="PR00035">
    <property type="entry name" value="HTHGNTR"/>
</dbReference>
<evidence type="ECO:0000313" key="7">
    <source>
        <dbReference type="EMBL" id="MBA2131999.1"/>
    </source>
</evidence>
<dbReference type="CDD" id="cd00609">
    <property type="entry name" value="AAT_like"/>
    <property type="match status" value="1"/>
</dbReference>
<dbReference type="InterPro" id="IPR051446">
    <property type="entry name" value="HTH_trans_reg/aminotransferase"/>
</dbReference>
<evidence type="ECO:0000259" key="6">
    <source>
        <dbReference type="PROSITE" id="PS50949"/>
    </source>
</evidence>
<keyword evidence="2" id="KW-0663">Pyridoxal phosphate</keyword>
<dbReference type="Proteomes" id="UP000657177">
    <property type="component" value="Unassembled WGS sequence"/>
</dbReference>
<dbReference type="SUPFAM" id="SSF46785">
    <property type="entry name" value="Winged helix' DNA-binding domain"/>
    <property type="match status" value="1"/>
</dbReference>
<name>A0A8J6I0F2_9FIRM</name>
<dbReference type="Gene3D" id="3.40.640.10">
    <property type="entry name" value="Type I PLP-dependent aspartate aminotransferase-like (Major domain)"/>
    <property type="match status" value="1"/>
</dbReference>
<organism evidence="7 8">
    <name type="scientific">Capillibacterium thermochitinicola</name>
    <dbReference type="NCBI Taxonomy" id="2699427"/>
    <lineage>
        <taxon>Bacteria</taxon>
        <taxon>Bacillati</taxon>
        <taxon>Bacillota</taxon>
        <taxon>Capillibacterium</taxon>
    </lineage>
</organism>
<dbReference type="PROSITE" id="PS50949">
    <property type="entry name" value="HTH_GNTR"/>
    <property type="match status" value="1"/>
</dbReference>
<dbReference type="GO" id="GO:0030170">
    <property type="term" value="F:pyridoxal phosphate binding"/>
    <property type="evidence" value="ECO:0007669"/>
    <property type="project" value="InterPro"/>
</dbReference>
<dbReference type="PANTHER" id="PTHR46577:SF1">
    <property type="entry name" value="HTH-TYPE TRANSCRIPTIONAL REGULATORY PROTEIN GABR"/>
    <property type="match status" value="1"/>
</dbReference>
<dbReference type="Gene3D" id="1.10.10.10">
    <property type="entry name" value="Winged helix-like DNA-binding domain superfamily/Winged helix DNA-binding domain"/>
    <property type="match status" value="1"/>
</dbReference>
<proteinExistence type="inferred from homology"/>
<evidence type="ECO:0000313" key="8">
    <source>
        <dbReference type="Proteomes" id="UP000657177"/>
    </source>
</evidence>
<dbReference type="InterPro" id="IPR036390">
    <property type="entry name" value="WH_DNA-bd_sf"/>
</dbReference>
<comment type="caution">
    <text evidence="7">The sequence shown here is derived from an EMBL/GenBank/DDBJ whole genome shotgun (WGS) entry which is preliminary data.</text>
</comment>
<dbReference type="InterPro" id="IPR000524">
    <property type="entry name" value="Tscrpt_reg_HTH_GntR"/>
</dbReference>